<protein>
    <submittedName>
        <fullName evidence="1">Uncharacterized protein</fullName>
    </submittedName>
</protein>
<reference evidence="1 2" key="1">
    <citation type="submission" date="2016-07" db="EMBL/GenBank/DDBJ databases">
        <title>Pervasive Adenine N6-methylation of Active Genes in Fungi.</title>
        <authorList>
            <consortium name="DOE Joint Genome Institute"/>
            <person name="Mondo S.J."/>
            <person name="Dannebaum R.O."/>
            <person name="Kuo R.C."/>
            <person name="Labutti K."/>
            <person name="Haridas S."/>
            <person name="Kuo A."/>
            <person name="Salamov A."/>
            <person name="Ahrendt S.R."/>
            <person name="Lipzen A."/>
            <person name="Sullivan W."/>
            <person name="Andreopoulos W.B."/>
            <person name="Clum A."/>
            <person name="Lindquist E."/>
            <person name="Daum C."/>
            <person name="Ramamoorthy G.K."/>
            <person name="Gryganskyi A."/>
            <person name="Culley D."/>
            <person name="Magnuson J.K."/>
            <person name="James T.Y."/>
            <person name="O'Malley M.A."/>
            <person name="Stajich J.E."/>
            <person name="Spatafora J.W."/>
            <person name="Visel A."/>
            <person name="Grigoriev I.V."/>
        </authorList>
    </citation>
    <scope>NUCLEOTIDE SEQUENCE [LARGE SCALE GENOMIC DNA]</scope>
    <source>
        <strain evidence="1 2">NRRL 1336</strain>
    </source>
</reference>
<accession>A0A1X2IMJ9</accession>
<proteinExistence type="predicted"/>
<gene>
    <name evidence="1" type="ORF">BCR42DRAFT_436321</name>
</gene>
<evidence type="ECO:0000313" key="1">
    <source>
        <dbReference type="EMBL" id="ORZ18998.1"/>
    </source>
</evidence>
<dbReference type="OrthoDB" id="2291057at2759"/>
<sequence>MIASMDDDDRTKMKKIDLIQQATTRLRRKQLEEQLSDMMTGLTNIQTQSKYLYGQLSGAMATTQQLTDYDLEQQHEQMDLLENQAKLHQAILQQWFPFMSSSTMDCDIPMDINDDSSIVSNSNSNNESDLSVDQLASANLPIWIANAM</sequence>
<name>A0A1X2IMJ9_9FUNG</name>
<organism evidence="1 2">
    <name type="scientific">Absidia repens</name>
    <dbReference type="NCBI Taxonomy" id="90262"/>
    <lineage>
        <taxon>Eukaryota</taxon>
        <taxon>Fungi</taxon>
        <taxon>Fungi incertae sedis</taxon>
        <taxon>Mucoromycota</taxon>
        <taxon>Mucoromycotina</taxon>
        <taxon>Mucoromycetes</taxon>
        <taxon>Mucorales</taxon>
        <taxon>Cunninghamellaceae</taxon>
        <taxon>Absidia</taxon>
    </lineage>
</organism>
<dbReference type="EMBL" id="MCGE01000008">
    <property type="protein sequence ID" value="ORZ18998.1"/>
    <property type="molecule type" value="Genomic_DNA"/>
</dbReference>
<dbReference type="AlphaFoldDB" id="A0A1X2IMJ9"/>
<keyword evidence="2" id="KW-1185">Reference proteome</keyword>
<comment type="caution">
    <text evidence="1">The sequence shown here is derived from an EMBL/GenBank/DDBJ whole genome shotgun (WGS) entry which is preliminary data.</text>
</comment>
<evidence type="ECO:0000313" key="2">
    <source>
        <dbReference type="Proteomes" id="UP000193560"/>
    </source>
</evidence>
<dbReference type="Proteomes" id="UP000193560">
    <property type="component" value="Unassembled WGS sequence"/>
</dbReference>